<organism evidence="4 5">
    <name type="scientific">Pseudocohnilembus persalinus</name>
    <name type="common">Ciliate</name>
    <dbReference type="NCBI Taxonomy" id="266149"/>
    <lineage>
        <taxon>Eukaryota</taxon>
        <taxon>Sar</taxon>
        <taxon>Alveolata</taxon>
        <taxon>Ciliophora</taxon>
        <taxon>Intramacronucleata</taxon>
        <taxon>Oligohymenophorea</taxon>
        <taxon>Scuticociliatia</taxon>
        <taxon>Philasterida</taxon>
        <taxon>Pseudocohnilembidae</taxon>
        <taxon>Pseudocohnilembus</taxon>
    </lineage>
</organism>
<dbReference type="OMA" id="WICYAQG"/>
<sequence>MSQNSQNLKLYSVQGNFRGVQIVIAAEIAKVQLELAYIKWDQLKSQEIISKNSLGQIPFLETPQGIITQTSACLRYIANISNTLYGREVQDKAEIDNWLDFIANNFNPVLMPILWKIWGFKGEISNETIQQSRQALEKLCDYINNELKIRTYLVGNTLSIADISLFCNLIYAQRCYLDESFRKKYNNLTRWFENIAQNPIFVKQFGQNRYSSKPWF</sequence>
<dbReference type="Pfam" id="PF02798">
    <property type="entry name" value="GST_N"/>
    <property type="match status" value="1"/>
</dbReference>
<dbReference type="GO" id="GO:0006414">
    <property type="term" value="P:translational elongation"/>
    <property type="evidence" value="ECO:0007669"/>
    <property type="project" value="TreeGrafter"/>
</dbReference>
<evidence type="ECO:0000256" key="1">
    <source>
        <dbReference type="RuleBase" id="RU003494"/>
    </source>
</evidence>
<dbReference type="Proteomes" id="UP000054937">
    <property type="component" value="Unassembled WGS sequence"/>
</dbReference>
<keyword evidence="5" id="KW-1185">Reference proteome</keyword>
<dbReference type="PROSITE" id="PS50405">
    <property type="entry name" value="GST_CTER"/>
    <property type="match status" value="1"/>
</dbReference>
<evidence type="ECO:0000313" key="5">
    <source>
        <dbReference type="Proteomes" id="UP000054937"/>
    </source>
</evidence>
<dbReference type="AlphaFoldDB" id="A0A0V0QGN7"/>
<gene>
    <name evidence="4" type="ORF">PPERSA_07292</name>
</gene>
<dbReference type="SFLD" id="SFLDG00358">
    <property type="entry name" value="Main_(cytGST)"/>
    <property type="match status" value="1"/>
</dbReference>
<name>A0A0V0QGN7_PSEPJ</name>
<evidence type="ECO:0000313" key="4">
    <source>
        <dbReference type="EMBL" id="KRX01253.1"/>
    </source>
</evidence>
<dbReference type="SUPFAM" id="SSF52833">
    <property type="entry name" value="Thioredoxin-like"/>
    <property type="match status" value="1"/>
</dbReference>
<dbReference type="Pfam" id="PF00043">
    <property type="entry name" value="GST_C"/>
    <property type="match status" value="1"/>
</dbReference>
<dbReference type="FunFam" id="1.20.1050.10:FF:000006">
    <property type="entry name" value="Elongation factor 1 gamma"/>
    <property type="match status" value="1"/>
</dbReference>
<dbReference type="GO" id="GO:0005634">
    <property type="term" value="C:nucleus"/>
    <property type="evidence" value="ECO:0007669"/>
    <property type="project" value="TreeGrafter"/>
</dbReference>
<dbReference type="InterPro" id="IPR036249">
    <property type="entry name" value="Thioredoxin-like_sf"/>
</dbReference>
<dbReference type="InterPro" id="IPR010987">
    <property type="entry name" value="Glutathione-S-Trfase_C-like"/>
</dbReference>
<dbReference type="PANTHER" id="PTHR43986:SF1">
    <property type="entry name" value="ELONGATION FACTOR 1-GAMMA"/>
    <property type="match status" value="1"/>
</dbReference>
<dbReference type="PROSITE" id="PS50404">
    <property type="entry name" value="GST_NTER"/>
    <property type="match status" value="1"/>
</dbReference>
<dbReference type="SFLD" id="SFLDS00019">
    <property type="entry name" value="Glutathione_Transferase_(cytos"/>
    <property type="match status" value="1"/>
</dbReference>
<evidence type="ECO:0000259" key="2">
    <source>
        <dbReference type="PROSITE" id="PS50404"/>
    </source>
</evidence>
<reference evidence="4 5" key="1">
    <citation type="journal article" date="2015" name="Sci. Rep.">
        <title>Genome of the facultative scuticociliatosis pathogen Pseudocohnilembus persalinus provides insight into its virulence through horizontal gene transfer.</title>
        <authorList>
            <person name="Xiong J."/>
            <person name="Wang G."/>
            <person name="Cheng J."/>
            <person name="Tian M."/>
            <person name="Pan X."/>
            <person name="Warren A."/>
            <person name="Jiang C."/>
            <person name="Yuan D."/>
            <person name="Miao W."/>
        </authorList>
    </citation>
    <scope>NUCLEOTIDE SEQUENCE [LARGE SCALE GENOMIC DNA]</scope>
    <source>
        <strain evidence="4">36N120E</strain>
    </source>
</reference>
<comment type="caution">
    <text evidence="4">The sequence shown here is derived from an EMBL/GenBank/DDBJ whole genome shotgun (WGS) entry which is preliminary data.</text>
</comment>
<dbReference type="OrthoDB" id="410118at2759"/>
<dbReference type="InterPro" id="IPR036282">
    <property type="entry name" value="Glutathione-S-Trfase_C_sf"/>
</dbReference>
<dbReference type="InterPro" id="IPR004045">
    <property type="entry name" value="Glutathione_S-Trfase_N"/>
</dbReference>
<dbReference type="Gene3D" id="1.20.1050.10">
    <property type="match status" value="1"/>
</dbReference>
<protein>
    <submittedName>
        <fullName evidence="4">Thioredoxin-like fold</fullName>
    </submittedName>
</protein>
<dbReference type="GO" id="GO:0005737">
    <property type="term" value="C:cytoplasm"/>
    <property type="evidence" value="ECO:0007669"/>
    <property type="project" value="TreeGrafter"/>
</dbReference>
<dbReference type="PANTHER" id="PTHR43986">
    <property type="entry name" value="ELONGATION FACTOR 1-GAMMA"/>
    <property type="match status" value="1"/>
</dbReference>
<dbReference type="SUPFAM" id="SSF47616">
    <property type="entry name" value="GST C-terminal domain-like"/>
    <property type="match status" value="1"/>
</dbReference>
<feature type="domain" description="GST N-terminal" evidence="2">
    <location>
        <begin position="6"/>
        <end position="85"/>
    </location>
</feature>
<comment type="similarity">
    <text evidence="1">Belongs to the GST superfamily.</text>
</comment>
<feature type="domain" description="GST C-terminal" evidence="3">
    <location>
        <begin position="88"/>
        <end position="215"/>
    </location>
</feature>
<dbReference type="EMBL" id="LDAU01000172">
    <property type="protein sequence ID" value="KRX01253.1"/>
    <property type="molecule type" value="Genomic_DNA"/>
</dbReference>
<dbReference type="InParanoid" id="A0A0V0QGN7"/>
<dbReference type="InterPro" id="IPR040079">
    <property type="entry name" value="Glutathione_S-Trfase"/>
</dbReference>
<dbReference type="InterPro" id="IPR004046">
    <property type="entry name" value="GST_C"/>
</dbReference>
<dbReference type="Gene3D" id="3.40.30.10">
    <property type="entry name" value="Glutaredoxin"/>
    <property type="match status" value="1"/>
</dbReference>
<proteinExistence type="inferred from homology"/>
<accession>A0A0V0QGN7</accession>
<dbReference type="InterPro" id="IPR050802">
    <property type="entry name" value="EF-GSTs"/>
</dbReference>
<evidence type="ECO:0000259" key="3">
    <source>
        <dbReference type="PROSITE" id="PS50405"/>
    </source>
</evidence>
<dbReference type="CDD" id="cd03181">
    <property type="entry name" value="GST_C_EF1Bgamma_like"/>
    <property type="match status" value="1"/>
</dbReference>